<comment type="caution">
    <text evidence="3">The sequence shown here is derived from an EMBL/GenBank/DDBJ whole genome shotgun (WGS) entry which is preliminary data.</text>
</comment>
<dbReference type="SFLD" id="SFLDS00003">
    <property type="entry name" value="Haloacid_Dehalogenase"/>
    <property type="match status" value="1"/>
</dbReference>
<feature type="binding site" evidence="2">
    <location>
        <position position="12"/>
    </location>
    <ligand>
        <name>Mg(2+)</name>
        <dbReference type="ChEBI" id="CHEBI:18420"/>
    </ligand>
</feature>
<feature type="active site" description="Schiff-base intermediate with substrate" evidence="2">
    <location>
        <position position="51"/>
    </location>
</feature>
<feature type="binding site" evidence="2">
    <location>
        <position position="185"/>
    </location>
    <ligand>
        <name>Mg(2+)</name>
        <dbReference type="ChEBI" id="CHEBI:18420"/>
    </ligand>
</feature>
<evidence type="ECO:0000313" key="4">
    <source>
        <dbReference type="Proteomes" id="UP000242694"/>
    </source>
</evidence>
<dbReference type="PANTHER" id="PTHR43434">
    <property type="entry name" value="PHOSPHOGLYCOLATE PHOSPHATASE"/>
    <property type="match status" value="1"/>
</dbReference>
<dbReference type="InterPro" id="IPR023214">
    <property type="entry name" value="HAD_sf"/>
</dbReference>
<comment type="subunit">
    <text evidence="2">Homodimer.</text>
</comment>
<keyword evidence="2 3" id="KW-0378">Hydrolase</keyword>
<comment type="cofactor">
    <cofactor evidence="2">
        <name>Mg(2+)</name>
        <dbReference type="ChEBI" id="CHEBI:18420"/>
    </cofactor>
    <text evidence="2">Binds 1 Mg(2+) ion per subunit.</text>
</comment>
<comment type="catalytic activity">
    <reaction evidence="2">
        <text>phosphonoacetaldehyde + H2O = acetaldehyde + phosphate + H(+)</text>
        <dbReference type="Rhea" id="RHEA:18905"/>
        <dbReference type="ChEBI" id="CHEBI:15343"/>
        <dbReference type="ChEBI" id="CHEBI:15377"/>
        <dbReference type="ChEBI" id="CHEBI:15378"/>
        <dbReference type="ChEBI" id="CHEBI:43474"/>
        <dbReference type="ChEBI" id="CHEBI:58383"/>
        <dbReference type="EC" id="3.11.1.1"/>
    </reaction>
</comment>
<dbReference type="Proteomes" id="UP000242694">
    <property type="component" value="Unassembled WGS sequence"/>
</dbReference>
<dbReference type="InterPro" id="IPR023198">
    <property type="entry name" value="PGP-like_dom2"/>
</dbReference>
<dbReference type="Pfam" id="PF13419">
    <property type="entry name" value="HAD_2"/>
    <property type="match status" value="1"/>
</dbReference>
<comment type="similarity">
    <text evidence="2">Belongs to the HAD-like hydrolase superfamily. PhnX family.</text>
</comment>
<dbReference type="InterPro" id="IPR036412">
    <property type="entry name" value="HAD-like_sf"/>
</dbReference>
<feature type="binding site" evidence="2">
    <location>
        <position position="10"/>
    </location>
    <ligand>
        <name>Mg(2+)</name>
        <dbReference type="ChEBI" id="CHEBI:18420"/>
    </ligand>
</feature>
<evidence type="ECO:0000313" key="3">
    <source>
        <dbReference type="EMBL" id="PTH12963.1"/>
    </source>
</evidence>
<dbReference type="Gene3D" id="1.10.150.240">
    <property type="entry name" value="Putative phosphatase, domain 2"/>
    <property type="match status" value="1"/>
</dbReference>
<sequence length="259" mass="28946">MSQIKSIIFDWAGTTVDFGCFAPVNVFIDIFREAGIGATIEEAREPMGMLKRDHIEAMLEMPNIQKQWEEAYGRKHSEADIDALYQQFETQLMENLATYTDPLPGVVNTVAQLRNQGYAIGSTTGYTREMMETVSQRAKEKGYEPDVIVTAEDVGDKGRPYPYMIFENMRRLQAQSVSEVVKVGDTTSDMKEAVNSGVTAVGVIQGSSIVGLSENEWANLSDAEKDQYRKKATQVFRENGADYVIDTISELPELLTNIE</sequence>
<dbReference type="InterPro" id="IPR006323">
    <property type="entry name" value="Phosphonoacetald_hydro"/>
</dbReference>
<keyword evidence="2" id="KW-0479">Metal-binding</keyword>
<feature type="active site" description="Nucleophile" evidence="2">
    <location>
        <position position="10"/>
    </location>
</feature>
<evidence type="ECO:0000256" key="1">
    <source>
        <dbReference type="ARBA" id="ARBA00023270"/>
    </source>
</evidence>
<reference evidence="3 4" key="1">
    <citation type="journal article" date="2016" name="Front. Microbiol.">
        <title>Comprehensive Phylogenetic Analysis of Bovine Non-aureus Staphylococci Species Based on Whole-Genome Sequencing.</title>
        <authorList>
            <person name="Naushad S."/>
            <person name="Barkema H.W."/>
            <person name="Luby C."/>
            <person name="Condas L.A."/>
            <person name="Nobrega D.B."/>
            <person name="Carson D.A."/>
            <person name="De Buck J."/>
        </authorList>
    </citation>
    <scope>NUCLEOTIDE SEQUENCE [LARGE SCALE GENOMIC DNA]</scope>
    <source>
        <strain evidence="3 4">SNUC 993</strain>
    </source>
</reference>
<dbReference type="Gene3D" id="3.40.50.1000">
    <property type="entry name" value="HAD superfamily/HAD-like"/>
    <property type="match status" value="1"/>
</dbReference>
<evidence type="ECO:0000256" key="2">
    <source>
        <dbReference type="HAMAP-Rule" id="MF_01375"/>
    </source>
</evidence>
<dbReference type="NCBIfam" id="TIGR01422">
    <property type="entry name" value="phosphonatase"/>
    <property type="match status" value="1"/>
</dbReference>
<dbReference type="GO" id="GO:0016787">
    <property type="term" value="F:hydrolase activity"/>
    <property type="evidence" value="ECO:0007669"/>
    <property type="project" value="UniProtKB-KW"/>
</dbReference>
<dbReference type="SFLD" id="SFLDG01135">
    <property type="entry name" value="C1.5.6:_HAD__Beta-PGM__Phospha"/>
    <property type="match status" value="1"/>
</dbReference>
<accession>A0ABX5ID63</accession>
<dbReference type="InterPro" id="IPR050155">
    <property type="entry name" value="HAD-like_hydrolase_sf"/>
</dbReference>
<keyword evidence="2" id="KW-0460">Magnesium</keyword>
<keyword evidence="4" id="KW-1185">Reference proteome</keyword>
<dbReference type="HAMAP" id="MF_01375">
    <property type="entry name" value="PhnX"/>
    <property type="match status" value="1"/>
</dbReference>
<keyword evidence="1 2" id="KW-0704">Schiff base</keyword>
<organism evidence="3 4">
    <name type="scientific">Staphylococcus auricularis</name>
    <dbReference type="NCBI Taxonomy" id="29379"/>
    <lineage>
        <taxon>Bacteria</taxon>
        <taxon>Bacillati</taxon>
        <taxon>Bacillota</taxon>
        <taxon>Bacilli</taxon>
        <taxon>Bacillales</taxon>
        <taxon>Staphylococcaceae</taxon>
        <taxon>Staphylococcus</taxon>
    </lineage>
</organism>
<dbReference type="PANTHER" id="PTHR43434:SF19">
    <property type="entry name" value="PHOSPHONOACETALDEHYDE HYDROLASE"/>
    <property type="match status" value="1"/>
</dbReference>
<proteinExistence type="inferred from homology"/>
<gene>
    <name evidence="2" type="primary">phnX</name>
    <name evidence="3" type="ORF">BU607_10250</name>
</gene>
<name>A0ABX5ID63_9STAP</name>
<dbReference type="RefSeq" id="WP_107392930.1">
    <property type="nucleotide sequence ID" value="NZ_JAHCOE010000008.1"/>
</dbReference>
<protein>
    <recommendedName>
        <fullName evidence="2">Phosphonoacetaldehyde hydrolase</fullName>
        <shortName evidence="2">Phosphonatase</shortName>
        <ecNumber evidence="2">3.11.1.1</ecNumber>
    </recommendedName>
    <alternativeName>
        <fullName evidence="2">Phosphonoacetaldehyde phosphonohydrolase</fullName>
    </alternativeName>
</protein>
<dbReference type="SFLD" id="SFLDG01129">
    <property type="entry name" value="C1.5:_HAD__Beta-PGM__Phosphata"/>
    <property type="match status" value="1"/>
</dbReference>
<dbReference type="CDD" id="cd02586">
    <property type="entry name" value="HAD_PHN"/>
    <property type="match status" value="1"/>
</dbReference>
<comment type="function">
    <text evidence="2">Involved in phosphonate degradation.</text>
</comment>
<dbReference type="SUPFAM" id="SSF56784">
    <property type="entry name" value="HAD-like"/>
    <property type="match status" value="1"/>
</dbReference>
<dbReference type="InterPro" id="IPR041492">
    <property type="entry name" value="HAD_2"/>
</dbReference>
<dbReference type="EMBL" id="PZDI01000073">
    <property type="protein sequence ID" value="PTH12963.1"/>
    <property type="molecule type" value="Genomic_DNA"/>
</dbReference>
<dbReference type="EC" id="3.11.1.1" evidence="2"/>